<dbReference type="GO" id="GO:0005524">
    <property type="term" value="F:ATP binding"/>
    <property type="evidence" value="ECO:0007669"/>
    <property type="project" value="InterPro"/>
</dbReference>
<dbReference type="Gene3D" id="3.30.1490.70">
    <property type="match status" value="1"/>
</dbReference>
<proteinExistence type="inferred from homology"/>
<accession>A0A8S5V778</accession>
<evidence type="ECO:0000256" key="1">
    <source>
        <dbReference type="ARBA" id="ARBA00007572"/>
    </source>
</evidence>
<dbReference type="GO" id="GO:0006260">
    <property type="term" value="P:DNA replication"/>
    <property type="evidence" value="ECO:0007669"/>
    <property type="project" value="UniProtKB-KW"/>
</dbReference>
<protein>
    <submittedName>
        <fullName evidence="7">Adenylation DNA ligase-like protein</fullName>
    </submittedName>
</protein>
<dbReference type="InterPro" id="IPR050326">
    <property type="entry name" value="NAD_dep_DNA_ligaseB"/>
</dbReference>
<dbReference type="PROSITE" id="PS00333">
    <property type="entry name" value="DNA_LIGASE_A2"/>
    <property type="match status" value="1"/>
</dbReference>
<keyword evidence="5" id="KW-0234">DNA repair</keyword>
<keyword evidence="2 7" id="KW-0436">Ligase</keyword>
<sequence>MGQWLYRKNNNEVPTCWSAELVENASKIIVRYGIVGKTIRTDVYRVTQKDPAAELKSRYNDKRKTGYVTMEDVKDDGSIILPPVEDVEGEQSRFLIDYLNTYLPSYRTNENNGGFLPMLAKSYTGKVWDKVPVMLGQYKINGLRCFISAEYNNGDMFKPVRLRFQSREGIYWNTLNNLEEYLLYWLDKRLIQYMLDENWVLDGEVYLPGYSVNQINHFVKDANCVENKALQFWCYDVAVQDMRQELRYHLLEGLLPTKITRFPTLDAHLNNKERIIVLPIHSITNDVEAKKARDFYIGLGFEGLILRNPDADYQYGRRRVGYMEKFKSATDGKFVIVDIYKEPKRDLPIILCQNDVNTAKFETRLSATHEYQQMILRDKHLYIGKYLFVEFGERSGVEKVPFHIKQTKILLDE</sequence>
<evidence type="ECO:0000313" key="7">
    <source>
        <dbReference type="EMBL" id="DAG02557.1"/>
    </source>
</evidence>
<dbReference type="GO" id="GO:0003910">
    <property type="term" value="F:DNA ligase (ATP) activity"/>
    <property type="evidence" value="ECO:0007669"/>
    <property type="project" value="InterPro"/>
</dbReference>
<comment type="similarity">
    <text evidence="1">Belongs to the ATP-dependent DNA ligase family.</text>
</comment>
<dbReference type="Pfam" id="PF01068">
    <property type="entry name" value="DNA_ligase_A_M"/>
    <property type="match status" value="1"/>
</dbReference>
<reference evidence="7" key="1">
    <citation type="journal article" date="2021" name="Proc. Natl. Acad. Sci. U.S.A.">
        <title>A Catalog of Tens of Thousands of Viruses from Human Metagenomes Reveals Hidden Associations with Chronic Diseases.</title>
        <authorList>
            <person name="Tisza M.J."/>
            <person name="Buck C.B."/>
        </authorList>
    </citation>
    <scope>NUCLEOTIDE SEQUENCE</scope>
    <source>
        <strain evidence="7">CtUXy6</strain>
    </source>
</reference>
<dbReference type="PANTHER" id="PTHR47810:SF1">
    <property type="entry name" value="DNA LIGASE B"/>
    <property type="match status" value="1"/>
</dbReference>
<evidence type="ECO:0000256" key="4">
    <source>
        <dbReference type="ARBA" id="ARBA00022763"/>
    </source>
</evidence>
<evidence type="ECO:0000256" key="2">
    <source>
        <dbReference type="ARBA" id="ARBA00022598"/>
    </source>
</evidence>
<dbReference type="GO" id="GO:0006310">
    <property type="term" value="P:DNA recombination"/>
    <property type="evidence" value="ECO:0007669"/>
    <property type="project" value="InterPro"/>
</dbReference>
<dbReference type="Gene3D" id="3.30.470.30">
    <property type="entry name" value="DNA ligase/mRNA capping enzyme"/>
    <property type="match status" value="1"/>
</dbReference>
<feature type="domain" description="ATP-dependent DNA ligase family profile" evidence="6">
    <location>
        <begin position="117"/>
        <end position="327"/>
    </location>
</feature>
<organism evidence="7">
    <name type="scientific">CrAss-like virus sp. ctUXy6</name>
    <dbReference type="NCBI Taxonomy" id="2825835"/>
    <lineage>
        <taxon>Viruses</taxon>
        <taxon>Duplodnaviria</taxon>
        <taxon>Heunggongvirae</taxon>
        <taxon>Uroviricota</taxon>
        <taxon>Caudoviricetes</taxon>
        <taxon>Crassvirales</taxon>
    </lineage>
</organism>
<dbReference type="PANTHER" id="PTHR47810">
    <property type="entry name" value="DNA LIGASE"/>
    <property type="match status" value="1"/>
</dbReference>
<keyword evidence="4" id="KW-0227">DNA damage</keyword>
<dbReference type="InterPro" id="IPR012310">
    <property type="entry name" value="DNA_ligase_ATP-dep_cent"/>
</dbReference>
<dbReference type="EMBL" id="BK016212">
    <property type="protein sequence ID" value="DAG02557.1"/>
    <property type="molecule type" value="Genomic_DNA"/>
</dbReference>
<dbReference type="SUPFAM" id="SSF56091">
    <property type="entry name" value="DNA ligase/mRNA capping enzyme, catalytic domain"/>
    <property type="match status" value="1"/>
</dbReference>
<name>A0A8S5V778_9CAUD</name>
<dbReference type="GO" id="GO:0006281">
    <property type="term" value="P:DNA repair"/>
    <property type="evidence" value="ECO:0007669"/>
    <property type="project" value="UniProtKB-KW"/>
</dbReference>
<evidence type="ECO:0000256" key="3">
    <source>
        <dbReference type="ARBA" id="ARBA00022705"/>
    </source>
</evidence>
<dbReference type="InterPro" id="IPR016059">
    <property type="entry name" value="DNA_ligase_ATP-dep_CS"/>
</dbReference>
<evidence type="ECO:0000259" key="6">
    <source>
        <dbReference type="Pfam" id="PF01068"/>
    </source>
</evidence>
<evidence type="ECO:0000256" key="5">
    <source>
        <dbReference type="ARBA" id="ARBA00023204"/>
    </source>
</evidence>
<keyword evidence="3" id="KW-0235">DNA replication</keyword>